<sequence>MHSQLGNDVYIYDLDNKVLEIFLNTKISKAKILNTLFKCITINSPDRDTKLYGVYAVSFYDKNGLALSIASTEPIIINFANPLSINVYVPKSKMLLASTTKPCAKMFRDIHVYSNIVSVKGLLRNMQALVEILDPISLVSVVNFDNGCVEMELINPEDLDFNAIIKVYGYIDELIIDDLTKFKPTHSIIRIAMPMHAKSKLRLCMSTYMPKRSDTFLRLRDFVQVS</sequence>
<dbReference type="EMBL" id="DTBD01000025">
    <property type="protein sequence ID" value="HGQ64294.1"/>
    <property type="molecule type" value="Genomic_DNA"/>
</dbReference>
<evidence type="ECO:0000313" key="1">
    <source>
        <dbReference type="EMBL" id="HGQ36005.1"/>
    </source>
</evidence>
<reference evidence="2" key="1">
    <citation type="journal article" date="2020" name="mSystems">
        <title>Genome- and Community-Level Interaction Insights into Carbon Utilization and Element Cycling Functions of Hydrothermarchaeota in Hydrothermal Sediment.</title>
        <authorList>
            <person name="Zhou Z."/>
            <person name="Liu Y."/>
            <person name="Xu W."/>
            <person name="Pan J."/>
            <person name="Luo Z.H."/>
            <person name="Li M."/>
        </authorList>
    </citation>
    <scope>NUCLEOTIDE SEQUENCE [LARGE SCALE GENOMIC DNA]</scope>
    <source>
        <strain evidence="2">SpSt-637</strain>
        <strain evidence="1">SpSt-667</strain>
    </source>
</reference>
<evidence type="ECO:0000313" key="2">
    <source>
        <dbReference type="EMBL" id="HGQ64294.1"/>
    </source>
</evidence>
<dbReference type="EMBL" id="DTCK01000034">
    <property type="protein sequence ID" value="HGQ36005.1"/>
    <property type="molecule type" value="Genomic_DNA"/>
</dbReference>
<dbReference type="AlphaFoldDB" id="A0A7C4JJ91"/>
<organism evidence="2">
    <name type="scientific">Ignisphaera aggregans</name>
    <dbReference type="NCBI Taxonomy" id="334771"/>
    <lineage>
        <taxon>Archaea</taxon>
        <taxon>Thermoproteota</taxon>
        <taxon>Thermoprotei</taxon>
        <taxon>Desulfurococcales</taxon>
        <taxon>Desulfurococcaceae</taxon>
        <taxon>Ignisphaera</taxon>
    </lineage>
</organism>
<name>A0A7C4JJ91_9CREN</name>
<accession>A0A7C4JJ91</accession>
<comment type="caution">
    <text evidence="2">The sequence shown here is derived from an EMBL/GenBank/DDBJ whole genome shotgun (WGS) entry which is preliminary data.</text>
</comment>
<proteinExistence type="predicted"/>
<protein>
    <submittedName>
        <fullName evidence="2">Uncharacterized protein</fullName>
    </submittedName>
</protein>
<gene>
    <name evidence="2" type="ORF">ENU08_03525</name>
    <name evidence="1" type="ORF">ENU41_04935</name>
</gene>